<proteinExistence type="predicted"/>
<evidence type="ECO:0000313" key="3">
    <source>
        <dbReference type="Proteomes" id="UP000824280"/>
    </source>
</evidence>
<evidence type="ECO:0000313" key="2">
    <source>
        <dbReference type="EMBL" id="QZD87443.1"/>
    </source>
</evidence>
<dbReference type="Proteomes" id="UP000824280">
    <property type="component" value="Chromosome"/>
</dbReference>
<sequence>MAILKNGSFNDKICLLLPPHGIVLAIEGSIMRKIRKPGRIAIALVTIATAFVPVTAFGQSSPEARSSANPSYHLKQLSVATAGIPLEEFKTKTEAIRSCLDANKLAKELDADVKTDRFVPSWDLSDDLRDALRDVPTGHATEVFSNDPSVMRVLVICHRL</sequence>
<dbReference type="EMBL" id="CP081297">
    <property type="protein sequence ID" value="QZD87443.1"/>
    <property type="molecule type" value="Genomic_DNA"/>
</dbReference>
<feature type="transmembrane region" description="Helical" evidence="1">
    <location>
        <begin position="40"/>
        <end position="58"/>
    </location>
</feature>
<gene>
    <name evidence="2" type="ORF">K3166_01645</name>
</gene>
<accession>A0ABX8ZEQ7</accession>
<organism evidence="2 3">
    <name type="scientific">Qipengyuania psychrotolerans</name>
    <dbReference type="NCBI Taxonomy" id="2867238"/>
    <lineage>
        <taxon>Bacteria</taxon>
        <taxon>Pseudomonadati</taxon>
        <taxon>Pseudomonadota</taxon>
        <taxon>Alphaproteobacteria</taxon>
        <taxon>Sphingomonadales</taxon>
        <taxon>Erythrobacteraceae</taxon>
        <taxon>Qipengyuania</taxon>
    </lineage>
</organism>
<evidence type="ECO:0000256" key="1">
    <source>
        <dbReference type="SAM" id="Phobius"/>
    </source>
</evidence>
<keyword evidence="1" id="KW-0472">Membrane</keyword>
<dbReference type="RefSeq" id="WP_221422981.1">
    <property type="nucleotide sequence ID" value="NZ_CP081297.1"/>
</dbReference>
<reference evidence="2 3" key="1">
    <citation type="submission" date="2021-08" db="EMBL/GenBank/DDBJ databases">
        <title>Comparative Genomics Analysis of the Genus Qipengyuania Reveals Extensive Genetic Diversity and Metabolic Versatility, Including the Description of Fifteen Novel Species.</title>
        <authorList>
            <person name="Liu Y."/>
        </authorList>
    </citation>
    <scope>NUCLEOTIDE SEQUENCE [LARGE SCALE GENOMIC DNA]</scope>
    <source>
        <strain evidence="2 3">1XM2-8</strain>
    </source>
</reference>
<keyword evidence="1" id="KW-0812">Transmembrane</keyword>
<protein>
    <submittedName>
        <fullName evidence="2">Uncharacterized protein</fullName>
    </submittedName>
</protein>
<name>A0ABX8ZEQ7_9SPHN</name>
<keyword evidence="3" id="KW-1185">Reference proteome</keyword>
<keyword evidence="1" id="KW-1133">Transmembrane helix</keyword>